<dbReference type="RefSeq" id="WP_142099222.1">
    <property type="nucleotide sequence ID" value="NZ_VIGH01000004.1"/>
</dbReference>
<evidence type="ECO:0000313" key="4">
    <source>
        <dbReference type="Proteomes" id="UP000316256"/>
    </source>
</evidence>
<accession>A0A541BAE3</accession>
<dbReference type="SUPFAM" id="SSF54427">
    <property type="entry name" value="NTF2-like"/>
    <property type="match status" value="1"/>
</dbReference>
<feature type="transmembrane region" description="Helical" evidence="2">
    <location>
        <begin position="65"/>
        <end position="84"/>
    </location>
</feature>
<reference evidence="3 4" key="1">
    <citation type="submission" date="2019-06" db="EMBL/GenBank/DDBJ databases">
        <title>Rhodococcus spaelei sp. nov., isolated from a cave.</title>
        <authorList>
            <person name="Lee S.D."/>
        </authorList>
    </citation>
    <scope>NUCLEOTIDE SEQUENCE [LARGE SCALE GENOMIC DNA]</scope>
    <source>
        <strain evidence="3 4">C9-5</strain>
    </source>
</reference>
<dbReference type="EMBL" id="VIGH01000004">
    <property type="protein sequence ID" value="TQF69300.1"/>
    <property type="molecule type" value="Genomic_DNA"/>
</dbReference>
<dbReference type="InterPro" id="IPR032710">
    <property type="entry name" value="NTF2-like_dom_sf"/>
</dbReference>
<keyword evidence="2" id="KW-1133">Transmembrane helix</keyword>
<dbReference type="Proteomes" id="UP000316256">
    <property type="component" value="Unassembled WGS sequence"/>
</dbReference>
<dbReference type="AlphaFoldDB" id="A0A541BAE3"/>
<evidence type="ECO:0000256" key="2">
    <source>
        <dbReference type="SAM" id="Phobius"/>
    </source>
</evidence>
<organism evidence="3 4">
    <name type="scientific">Rhodococcus spelaei</name>
    <dbReference type="NCBI Taxonomy" id="2546320"/>
    <lineage>
        <taxon>Bacteria</taxon>
        <taxon>Bacillati</taxon>
        <taxon>Actinomycetota</taxon>
        <taxon>Actinomycetes</taxon>
        <taxon>Mycobacteriales</taxon>
        <taxon>Nocardiaceae</taxon>
        <taxon>Rhodococcus</taxon>
    </lineage>
</organism>
<sequence length="200" mass="20329">MPDAKDPTTSAAPDDAVTAVVPHVARATPARVGPGLPPPAAASAPAAAPAKIPAPETARRSRWPLAAAAVVVVALVAAGVAYFVTGRGDGSTSPQAQVESTITTFVGAIAAGDLPTLRATSCGQLGDYYRQIPDAQFTDVYRSALAQQSIPVVEKVDAVSITDDVNAIAQVTVHTAAAPADSSARSFTLQRQDGSWKVCS</sequence>
<protein>
    <recommendedName>
        <fullName evidence="5">DUF4878 domain-containing protein</fullName>
    </recommendedName>
</protein>
<proteinExistence type="predicted"/>
<comment type="caution">
    <text evidence="3">The sequence shown here is derived from an EMBL/GenBank/DDBJ whole genome shotgun (WGS) entry which is preliminary data.</text>
</comment>
<keyword evidence="2" id="KW-0472">Membrane</keyword>
<gene>
    <name evidence="3" type="ORF">FK531_11210</name>
</gene>
<feature type="region of interest" description="Disordered" evidence="1">
    <location>
        <begin position="29"/>
        <end position="48"/>
    </location>
</feature>
<evidence type="ECO:0000313" key="3">
    <source>
        <dbReference type="EMBL" id="TQF69300.1"/>
    </source>
</evidence>
<name>A0A541BAE3_9NOCA</name>
<keyword evidence="4" id="KW-1185">Reference proteome</keyword>
<keyword evidence="2" id="KW-0812">Transmembrane</keyword>
<dbReference type="OrthoDB" id="4485830at2"/>
<evidence type="ECO:0000256" key="1">
    <source>
        <dbReference type="SAM" id="MobiDB-lite"/>
    </source>
</evidence>
<evidence type="ECO:0008006" key="5">
    <source>
        <dbReference type="Google" id="ProtNLM"/>
    </source>
</evidence>